<accession>A0A077RXP0</accession>
<evidence type="ECO:0000256" key="1">
    <source>
        <dbReference type="SAM" id="SignalP"/>
    </source>
</evidence>
<protein>
    <submittedName>
        <fullName evidence="2">Uncharacterized protein</fullName>
    </submittedName>
</protein>
<evidence type="ECO:0000313" key="2">
    <source>
        <dbReference type="EMBL" id="KAF7032212.1"/>
    </source>
</evidence>
<gene>
    <name evidence="2" type="ORF">CFC21_043418</name>
</gene>
<dbReference type="OMA" id="CLHICRE"/>
<reference evidence="2" key="1">
    <citation type="journal article" date="2017" name="Gigascience">
        <title>The first near-complete assembly of the hexaploid bread wheat genome, Triticum aestivum.</title>
        <authorList>
            <person name="Zimin A.V."/>
            <person name="Puiu D."/>
            <person name="Hall R."/>
            <person name="Kingan S."/>
            <person name="Clavijo B.J."/>
            <person name="Salzberg S.L."/>
        </authorList>
    </citation>
    <scope>NUCLEOTIDE SEQUENCE</scope>
    <source>
        <tissue evidence="2">Leaf</tissue>
    </source>
</reference>
<dbReference type="Proteomes" id="UP000815260">
    <property type="component" value="Chromosome 3B"/>
</dbReference>
<organism evidence="2">
    <name type="scientific">Triticum aestivum</name>
    <name type="common">Wheat</name>
    <dbReference type="NCBI Taxonomy" id="4565"/>
    <lineage>
        <taxon>Eukaryota</taxon>
        <taxon>Viridiplantae</taxon>
        <taxon>Streptophyta</taxon>
        <taxon>Embryophyta</taxon>
        <taxon>Tracheophyta</taxon>
        <taxon>Spermatophyta</taxon>
        <taxon>Magnoliopsida</taxon>
        <taxon>Liliopsida</taxon>
        <taxon>Poales</taxon>
        <taxon>Poaceae</taxon>
        <taxon>BOP clade</taxon>
        <taxon>Pooideae</taxon>
        <taxon>Triticodae</taxon>
        <taxon>Triticeae</taxon>
        <taxon>Triticinae</taxon>
        <taxon>Triticum</taxon>
    </lineage>
</organism>
<comment type="caution">
    <text evidence="2">The sequence shown here is derived from an EMBL/GenBank/DDBJ whole genome shotgun (WGS) entry which is preliminary data.</text>
</comment>
<proteinExistence type="predicted"/>
<name>A0A077RXP0_WHEAT</name>
<keyword evidence="1" id="KW-0732">Signal</keyword>
<sequence>MKTAHTLLLAVAFLVLASEAAVKADVCTGSLHKTPLPCDQAGCLHICREHVNGQGHACPQCNWSASCNYNGLCECDVCLPPPSAPIQHQQSD</sequence>
<feature type="signal peptide" evidence="1">
    <location>
        <begin position="1"/>
        <end position="24"/>
    </location>
</feature>
<reference evidence="2" key="2">
    <citation type="submission" date="2020-03" db="EMBL/GenBank/DDBJ databases">
        <title>The second near-complete assembly of the hexaploid bread wheat (Triticum aestivum) genome.</title>
        <authorList>
            <person name="Zimin A.V."/>
            <person name="Puiu D."/>
            <person name="Shumante A."/>
            <person name="Alonge M."/>
            <person name="Salzberg S.L."/>
        </authorList>
    </citation>
    <scope>NUCLEOTIDE SEQUENCE</scope>
    <source>
        <tissue evidence="2">Leaf</tissue>
    </source>
</reference>
<dbReference type="EMBL" id="CM022218">
    <property type="protein sequence ID" value="KAF7032212.1"/>
    <property type="molecule type" value="Genomic_DNA"/>
</dbReference>
<feature type="chain" id="PRO_5045198236" evidence="1">
    <location>
        <begin position="25"/>
        <end position="92"/>
    </location>
</feature>